<dbReference type="PANTHER" id="PTHR21666:SF270">
    <property type="entry name" value="MUREIN HYDROLASE ACTIVATOR ENVC"/>
    <property type="match status" value="1"/>
</dbReference>
<dbReference type="InterPro" id="IPR011055">
    <property type="entry name" value="Dup_hybrid_motif"/>
</dbReference>
<evidence type="ECO:0000259" key="2">
    <source>
        <dbReference type="PROSITE" id="PS51782"/>
    </source>
</evidence>
<evidence type="ECO:0000313" key="4">
    <source>
        <dbReference type="Proteomes" id="UP000317371"/>
    </source>
</evidence>
<dbReference type="Proteomes" id="UP000317371">
    <property type="component" value="Unassembled WGS sequence"/>
</dbReference>
<feature type="domain" description="LysM" evidence="2">
    <location>
        <begin position="139"/>
        <end position="189"/>
    </location>
</feature>
<dbReference type="Gene3D" id="3.10.350.10">
    <property type="entry name" value="LysM domain"/>
    <property type="match status" value="2"/>
</dbReference>
<dbReference type="InterPro" id="IPR018392">
    <property type="entry name" value="LysM"/>
</dbReference>
<dbReference type="PROSITE" id="PS51782">
    <property type="entry name" value="LYSM"/>
    <property type="match status" value="2"/>
</dbReference>
<keyword evidence="4" id="KW-1185">Reference proteome</keyword>
<dbReference type="GO" id="GO:0004222">
    <property type="term" value="F:metalloendopeptidase activity"/>
    <property type="evidence" value="ECO:0007669"/>
    <property type="project" value="TreeGrafter"/>
</dbReference>
<dbReference type="CDD" id="cd12797">
    <property type="entry name" value="M23_peptidase"/>
    <property type="match status" value="1"/>
</dbReference>
<organism evidence="3 4">
    <name type="scientific">Litorilinea aerophila</name>
    <dbReference type="NCBI Taxonomy" id="1204385"/>
    <lineage>
        <taxon>Bacteria</taxon>
        <taxon>Bacillati</taxon>
        <taxon>Chloroflexota</taxon>
        <taxon>Caldilineae</taxon>
        <taxon>Caldilineales</taxon>
        <taxon>Caldilineaceae</taxon>
        <taxon>Litorilinea</taxon>
    </lineage>
</organism>
<accession>A0A540V931</accession>
<dbReference type="Pfam" id="PF01551">
    <property type="entry name" value="Peptidase_M23"/>
    <property type="match status" value="1"/>
</dbReference>
<sequence>MCCSWRRRRNRRRFRLRRAWLPAMVAAALWAGCWLPGSRVLGAPGAAPLPQVIIVSPEDITTPTPTPPPVSATPAPTSSLVDEGQAGVYVVRPGDTLWSVALEIGVDLAEVPCAVGPHFDPAQPLVIGDMLHVPPPGFTCHTVEPGETLATVAARYALDPAQIYAVAWNGLQGQPLEAVTLVPGQHLRIPPPRSAEGAAAGFLPWILQQPINTSPFGAIAMRPPTKRLMERPAAPIPADWPYGSGYFIWPVYGWLSQGYRYDHRAVDIAAPAGTFVMAADRGVVVRAGWNDQGYGRFVVIDHNIDYVTLYAHLTEIFVQEGEIVAQGQVIGSVGSTGNSTGPHLHFEIRDFGRRINPLELLVR</sequence>
<dbReference type="SUPFAM" id="SSF54106">
    <property type="entry name" value="LysM domain"/>
    <property type="match status" value="1"/>
</dbReference>
<feature type="domain" description="LysM" evidence="2">
    <location>
        <begin position="87"/>
        <end position="133"/>
    </location>
</feature>
<dbReference type="InterPro" id="IPR050570">
    <property type="entry name" value="Cell_wall_metabolism_enzyme"/>
</dbReference>
<gene>
    <name evidence="3" type="ORF">FKZ61_22425</name>
</gene>
<dbReference type="Pfam" id="PF01476">
    <property type="entry name" value="LysM"/>
    <property type="match status" value="2"/>
</dbReference>
<evidence type="ECO:0000313" key="3">
    <source>
        <dbReference type="EMBL" id="TQE93205.1"/>
    </source>
</evidence>
<dbReference type="OrthoDB" id="9809488at2"/>
<dbReference type="SMART" id="SM00257">
    <property type="entry name" value="LysM"/>
    <property type="match status" value="2"/>
</dbReference>
<dbReference type="InterPro" id="IPR016047">
    <property type="entry name" value="M23ase_b-sheet_dom"/>
</dbReference>
<name>A0A540V931_9CHLR</name>
<feature type="region of interest" description="Disordered" evidence="1">
    <location>
        <begin position="58"/>
        <end position="79"/>
    </location>
</feature>
<protein>
    <submittedName>
        <fullName evidence="3">M23 family metallopeptidase</fullName>
    </submittedName>
</protein>
<dbReference type="InterPro" id="IPR036779">
    <property type="entry name" value="LysM_dom_sf"/>
</dbReference>
<dbReference type="CDD" id="cd00118">
    <property type="entry name" value="LysM"/>
    <property type="match status" value="2"/>
</dbReference>
<dbReference type="RefSeq" id="WP_141612409.1">
    <property type="nucleotide sequence ID" value="NZ_VIGC02000046.1"/>
</dbReference>
<evidence type="ECO:0000256" key="1">
    <source>
        <dbReference type="SAM" id="MobiDB-lite"/>
    </source>
</evidence>
<dbReference type="AlphaFoldDB" id="A0A540V931"/>
<dbReference type="PANTHER" id="PTHR21666">
    <property type="entry name" value="PEPTIDASE-RELATED"/>
    <property type="match status" value="1"/>
</dbReference>
<dbReference type="InParanoid" id="A0A540V931"/>
<reference evidence="3 4" key="1">
    <citation type="submission" date="2019-06" db="EMBL/GenBank/DDBJ databases">
        <title>Genome sequence of Litorilinea aerophila BAA-2444.</title>
        <authorList>
            <person name="Maclea K.S."/>
            <person name="Maurais E.G."/>
            <person name="Iannazzi L.C."/>
        </authorList>
    </citation>
    <scope>NUCLEOTIDE SEQUENCE [LARGE SCALE GENOMIC DNA]</scope>
    <source>
        <strain evidence="3 4">ATCC BAA-2444</strain>
    </source>
</reference>
<dbReference type="PROSITE" id="PS51257">
    <property type="entry name" value="PROKAR_LIPOPROTEIN"/>
    <property type="match status" value="1"/>
</dbReference>
<proteinExistence type="predicted"/>
<dbReference type="EMBL" id="VIGC01000046">
    <property type="protein sequence ID" value="TQE93205.1"/>
    <property type="molecule type" value="Genomic_DNA"/>
</dbReference>
<comment type="caution">
    <text evidence="3">The sequence shown here is derived from an EMBL/GenBank/DDBJ whole genome shotgun (WGS) entry which is preliminary data.</text>
</comment>
<dbReference type="SUPFAM" id="SSF51261">
    <property type="entry name" value="Duplicated hybrid motif"/>
    <property type="match status" value="1"/>
</dbReference>
<dbReference type="Gene3D" id="2.70.70.10">
    <property type="entry name" value="Glucose Permease (Domain IIA)"/>
    <property type="match status" value="1"/>
</dbReference>